<dbReference type="Gene3D" id="3.40.50.1970">
    <property type="match status" value="1"/>
</dbReference>
<dbReference type="GO" id="GO:0008652">
    <property type="term" value="P:amino acid biosynthetic process"/>
    <property type="evidence" value="ECO:0007669"/>
    <property type="project" value="UniProtKB-KW"/>
</dbReference>
<evidence type="ECO:0000256" key="4">
    <source>
        <dbReference type="ARBA" id="ARBA00023141"/>
    </source>
</evidence>
<protein>
    <submittedName>
        <fullName evidence="8">3-dehydroquinate synthase</fullName>
        <ecNumber evidence="8">4.2.3.4</ecNumber>
    </submittedName>
</protein>
<accession>A0A0F5YAQ3</accession>
<evidence type="ECO:0000256" key="2">
    <source>
        <dbReference type="ARBA" id="ARBA00022605"/>
    </source>
</evidence>
<dbReference type="Proteomes" id="UP000033607">
    <property type="component" value="Unassembled WGS sequence"/>
</dbReference>
<sequence length="405" mass="44665">MTFTLSKPTLLNDSSVDYAPLKQEVKVTFNYDVHFTRDLFNPNNSLLANVLLSKGEGVRKAIAFVDSGLPQATEILAQIKAYSNHYSQALNLKPGSTLIAGGEAAKNNPQLVEDLQKIISDAELCRHSYVIAVGGGAMLDLVGYAAATAHRGIRLIRVPTTVLGQCDSGVGVKNGINAFGKKNFLGTFAPPTLVFNDANFLTSLDDRNWRSGVAEAVKVALIKDASFFDFIADRTEALANRNLDAMQQIIYRCAKLHLDHIASGDPFEMGSSRPLDFGHWAAHRIEYLSNYRLYHGEAVAIGICLDSTYSYLSGLITKQEWQEILSLFKALGFRLYDAELSSYLNQPEHPRSLFKGLSEFQEHLGGELTLMLLTTIGQGLEVHKVDLDKYRLAILMLEEADLQCS</sequence>
<comment type="caution">
    <text evidence="8">The sequence shown here is derived from an EMBL/GenBank/DDBJ whole genome shotgun (WGS) entry which is preliminary data.</text>
</comment>
<proteinExistence type="predicted"/>
<dbReference type="EC" id="4.2.3.4" evidence="8"/>
<evidence type="ECO:0000256" key="3">
    <source>
        <dbReference type="ARBA" id="ARBA00023027"/>
    </source>
</evidence>
<dbReference type="PANTHER" id="PTHR43622">
    <property type="entry name" value="3-DEHYDROQUINATE SYNTHASE"/>
    <property type="match status" value="1"/>
</dbReference>
<keyword evidence="4" id="KW-0057">Aromatic amino acid biosynthesis</keyword>
<dbReference type="AlphaFoldDB" id="A0A0F5YAQ3"/>
<dbReference type="GO" id="GO:0009073">
    <property type="term" value="P:aromatic amino acid family biosynthetic process"/>
    <property type="evidence" value="ECO:0007669"/>
    <property type="project" value="UniProtKB-KW"/>
</dbReference>
<keyword evidence="2" id="KW-0028">Amino-acid biosynthesis</keyword>
<dbReference type="OrthoDB" id="9806583at2"/>
<dbReference type="GO" id="GO:0003856">
    <property type="term" value="F:3-dehydroquinate synthase activity"/>
    <property type="evidence" value="ECO:0007669"/>
    <property type="project" value="UniProtKB-EC"/>
</dbReference>
<keyword evidence="5 8" id="KW-0456">Lyase</keyword>
<organism evidence="8 9">
    <name type="scientific">Limnoraphis robusta CS-951</name>
    <dbReference type="NCBI Taxonomy" id="1637645"/>
    <lineage>
        <taxon>Bacteria</taxon>
        <taxon>Bacillati</taxon>
        <taxon>Cyanobacteriota</taxon>
        <taxon>Cyanophyceae</taxon>
        <taxon>Oscillatoriophycideae</taxon>
        <taxon>Oscillatoriales</taxon>
        <taxon>Sirenicapillariaceae</taxon>
        <taxon>Limnoraphis</taxon>
    </lineage>
</organism>
<feature type="domain" description="3-dehydroquinate synthase N-terminal" evidence="6">
    <location>
        <begin position="98"/>
        <end position="210"/>
    </location>
</feature>
<dbReference type="Pfam" id="PF24621">
    <property type="entry name" value="DHQS_C"/>
    <property type="match status" value="1"/>
</dbReference>
<reference evidence="8 9" key="1">
    <citation type="submission" date="2015-06" db="EMBL/GenBank/DDBJ databases">
        <title>Draft genome assembly of filamentous brackish cyanobacterium Limnoraphis robusta strain CS-951.</title>
        <authorList>
            <person name="Willis A."/>
            <person name="Parks M."/>
            <person name="Burford M.A."/>
        </authorList>
    </citation>
    <scope>NUCLEOTIDE SEQUENCE [LARGE SCALE GENOMIC DNA]</scope>
    <source>
        <strain evidence="8 9">CS-951</strain>
    </source>
</reference>
<name>A0A0F5YAQ3_9CYAN</name>
<evidence type="ECO:0000313" key="9">
    <source>
        <dbReference type="Proteomes" id="UP000033607"/>
    </source>
</evidence>
<evidence type="ECO:0000259" key="6">
    <source>
        <dbReference type="Pfam" id="PF01761"/>
    </source>
</evidence>
<dbReference type="NCBIfam" id="NF004852">
    <property type="entry name" value="PRK06203.1"/>
    <property type="match status" value="1"/>
</dbReference>
<dbReference type="InterPro" id="IPR050071">
    <property type="entry name" value="Dehydroquinate_synthase"/>
</dbReference>
<dbReference type="CDD" id="cd08198">
    <property type="entry name" value="DHQS-like"/>
    <property type="match status" value="1"/>
</dbReference>
<keyword evidence="3" id="KW-0520">NAD</keyword>
<dbReference type="EMBL" id="LATL02000280">
    <property type="protein sequence ID" value="KKD35808.1"/>
    <property type="molecule type" value="Genomic_DNA"/>
</dbReference>
<dbReference type="PANTHER" id="PTHR43622:SF7">
    <property type="entry name" value="3-DEHYDROQUINATE SYNTHASE, CHLOROPLASTIC"/>
    <property type="match status" value="1"/>
</dbReference>
<feature type="domain" description="3-dehydroquinate synthase C-terminal" evidence="7">
    <location>
        <begin position="212"/>
        <end position="335"/>
    </location>
</feature>
<dbReference type="Pfam" id="PF01761">
    <property type="entry name" value="DHQ_synthase"/>
    <property type="match status" value="1"/>
</dbReference>
<dbReference type="InterPro" id="IPR056179">
    <property type="entry name" value="DHQS_C"/>
</dbReference>
<gene>
    <name evidence="8" type="primary">aroB</name>
    <name evidence="8" type="ORF">WN50_23215</name>
</gene>
<evidence type="ECO:0000259" key="7">
    <source>
        <dbReference type="Pfam" id="PF24621"/>
    </source>
</evidence>
<comment type="cofactor">
    <cofactor evidence="1">
        <name>NAD(+)</name>
        <dbReference type="ChEBI" id="CHEBI:57540"/>
    </cofactor>
</comment>
<dbReference type="InterPro" id="IPR030960">
    <property type="entry name" value="DHQS/DOIS_N"/>
</dbReference>
<evidence type="ECO:0000256" key="5">
    <source>
        <dbReference type="ARBA" id="ARBA00023239"/>
    </source>
</evidence>
<dbReference type="PATRIC" id="fig|1637645.4.peg.5571"/>
<dbReference type="Gene3D" id="1.20.1090.10">
    <property type="entry name" value="Dehydroquinate synthase-like - alpha domain"/>
    <property type="match status" value="1"/>
</dbReference>
<dbReference type="RefSeq" id="WP_046280976.1">
    <property type="nucleotide sequence ID" value="NZ_LATL02000280.1"/>
</dbReference>
<evidence type="ECO:0000256" key="1">
    <source>
        <dbReference type="ARBA" id="ARBA00001911"/>
    </source>
</evidence>
<evidence type="ECO:0000313" key="8">
    <source>
        <dbReference type="EMBL" id="KKD35808.1"/>
    </source>
</evidence>
<dbReference type="SUPFAM" id="SSF56796">
    <property type="entry name" value="Dehydroquinate synthase-like"/>
    <property type="match status" value="1"/>
</dbReference>